<name>A0A2H3B497_9AGAR</name>
<accession>A0A2H3B497</accession>
<evidence type="ECO:0000313" key="2">
    <source>
        <dbReference type="Proteomes" id="UP000218334"/>
    </source>
</evidence>
<protein>
    <submittedName>
        <fullName evidence="1">Uncharacterized protein</fullName>
    </submittedName>
</protein>
<keyword evidence="2" id="KW-1185">Reference proteome</keyword>
<dbReference type="Proteomes" id="UP000218334">
    <property type="component" value="Unassembled WGS sequence"/>
</dbReference>
<reference evidence="2" key="1">
    <citation type="journal article" date="2017" name="Nat. Ecol. Evol.">
        <title>Genome expansion and lineage-specific genetic innovations in the forest pathogenic fungi Armillaria.</title>
        <authorList>
            <person name="Sipos G."/>
            <person name="Prasanna A.N."/>
            <person name="Walter M.C."/>
            <person name="O'Connor E."/>
            <person name="Balint B."/>
            <person name="Krizsan K."/>
            <person name="Kiss B."/>
            <person name="Hess J."/>
            <person name="Varga T."/>
            <person name="Slot J."/>
            <person name="Riley R."/>
            <person name="Boka B."/>
            <person name="Rigling D."/>
            <person name="Barry K."/>
            <person name="Lee J."/>
            <person name="Mihaltcheva S."/>
            <person name="LaButti K."/>
            <person name="Lipzen A."/>
            <person name="Waldron R."/>
            <person name="Moloney N.M."/>
            <person name="Sperisen C."/>
            <person name="Kredics L."/>
            <person name="Vagvoelgyi C."/>
            <person name="Patrignani A."/>
            <person name="Fitzpatrick D."/>
            <person name="Nagy I."/>
            <person name="Doyle S."/>
            <person name="Anderson J.B."/>
            <person name="Grigoriev I.V."/>
            <person name="Gueldener U."/>
            <person name="Muensterkoetter M."/>
            <person name="Nagy L.G."/>
        </authorList>
    </citation>
    <scope>NUCLEOTIDE SEQUENCE [LARGE SCALE GENOMIC DNA]</scope>
    <source>
        <strain evidence="2">28-4</strain>
    </source>
</reference>
<proteinExistence type="predicted"/>
<dbReference type="EMBL" id="KZ293444">
    <property type="protein sequence ID" value="PBK65695.1"/>
    <property type="molecule type" value="Genomic_DNA"/>
</dbReference>
<gene>
    <name evidence="1" type="ORF">ARMSODRAFT_432907</name>
</gene>
<organism evidence="1 2">
    <name type="scientific">Armillaria solidipes</name>
    <dbReference type="NCBI Taxonomy" id="1076256"/>
    <lineage>
        <taxon>Eukaryota</taxon>
        <taxon>Fungi</taxon>
        <taxon>Dikarya</taxon>
        <taxon>Basidiomycota</taxon>
        <taxon>Agaricomycotina</taxon>
        <taxon>Agaricomycetes</taxon>
        <taxon>Agaricomycetidae</taxon>
        <taxon>Agaricales</taxon>
        <taxon>Marasmiineae</taxon>
        <taxon>Physalacriaceae</taxon>
        <taxon>Armillaria</taxon>
    </lineage>
</organism>
<evidence type="ECO:0000313" key="1">
    <source>
        <dbReference type="EMBL" id="PBK65695.1"/>
    </source>
</evidence>
<dbReference type="AlphaFoldDB" id="A0A2H3B497"/>
<sequence>MRVSISRSSRQALSRSTTIVNRKEAEEARVQCRELHQTSVKRGKYTKRSLELGVVRTLISFLSVWKSQAQQARCGG</sequence>